<evidence type="ECO:0000313" key="2">
    <source>
        <dbReference type="Proteomes" id="UP001188597"/>
    </source>
</evidence>
<protein>
    <submittedName>
        <fullName evidence="1">Uncharacterized protein</fullName>
    </submittedName>
</protein>
<organism evidence="1 2">
    <name type="scientific">Escallonia herrerae</name>
    <dbReference type="NCBI Taxonomy" id="1293975"/>
    <lineage>
        <taxon>Eukaryota</taxon>
        <taxon>Viridiplantae</taxon>
        <taxon>Streptophyta</taxon>
        <taxon>Embryophyta</taxon>
        <taxon>Tracheophyta</taxon>
        <taxon>Spermatophyta</taxon>
        <taxon>Magnoliopsida</taxon>
        <taxon>eudicotyledons</taxon>
        <taxon>Gunneridae</taxon>
        <taxon>Pentapetalae</taxon>
        <taxon>asterids</taxon>
        <taxon>campanulids</taxon>
        <taxon>Escalloniales</taxon>
        <taxon>Escalloniaceae</taxon>
        <taxon>Escallonia</taxon>
    </lineage>
</organism>
<gene>
    <name evidence="1" type="ORF">RJ639_007033</name>
</gene>
<name>A0AA89AT87_9ASTE</name>
<evidence type="ECO:0000313" key="1">
    <source>
        <dbReference type="EMBL" id="KAK3016004.1"/>
    </source>
</evidence>
<comment type="caution">
    <text evidence="1">The sequence shown here is derived from an EMBL/GenBank/DDBJ whole genome shotgun (WGS) entry which is preliminary data.</text>
</comment>
<keyword evidence="2" id="KW-1185">Reference proteome</keyword>
<dbReference type="EMBL" id="JAVXUP010001096">
    <property type="protein sequence ID" value="KAK3016004.1"/>
    <property type="molecule type" value="Genomic_DNA"/>
</dbReference>
<accession>A0AA89AT87</accession>
<dbReference type="Proteomes" id="UP001188597">
    <property type="component" value="Unassembled WGS sequence"/>
</dbReference>
<sequence>MLATFCAVATGKPENAGSRLMVSHVGMSSIGISIARLLAHDNMSTQEIVHFQRTEKLRLLMVVSGYYDPQKNFKREILVSAESAELMNNLLHFFNSNASNLPLKVLQQPGQFVVFIGVQKLGKERLPSVGTVFALFILRIADKVEEFKAVPLPCQLKSLRRGTSSGDLEAPVALDKGVRSCWSAGGISYGEGLVRCEGCRGADSVRSVSDCLRDEMRVFEIDKVTSRKTIERLLEEFGGSARR</sequence>
<proteinExistence type="predicted"/>
<reference evidence="1" key="1">
    <citation type="submission" date="2022-12" db="EMBL/GenBank/DDBJ databases">
        <title>Draft genome assemblies for two species of Escallonia (Escalloniales).</title>
        <authorList>
            <person name="Chanderbali A."/>
            <person name="Dervinis C."/>
            <person name="Anghel I."/>
            <person name="Soltis D."/>
            <person name="Soltis P."/>
            <person name="Zapata F."/>
        </authorList>
    </citation>
    <scope>NUCLEOTIDE SEQUENCE</scope>
    <source>
        <strain evidence="1">UCBG64.0493</strain>
        <tissue evidence="1">Leaf</tissue>
    </source>
</reference>
<dbReference type="Gene3D" id="3.10.310.20">
    <property type="entry name" value="DHHA2 domain"/>
    <property type="match status" value="1"/>
</dbReference>
<dbReference type="AlphaFoldDB" id="A0AA89AT87"/>
<dbReference type="InterPro" id="IPR038222">
    <property type="entry name" value="DHHA2_dom_sf"/>
</dbReference>